<feature type="domain" description="GEVED" evidence="2">
    <location>
        <begin position="1345"/>
        <end position="1419"/>
    </location>
</feature>
<feature type="region of interest" description="Disordered" evidence="1">
    <location>
        <begin position="74"/>
        <end position="106"/>
    </location>
</feature>
<dbReference type="Pfam" id="PF20009">
    <property type="entry name" value="GEVED"/>
    <property type="match status" value="2"/>
</dbReference>
<dbReference type="GO" id="GO:0005509">
    <property type="term" value="F:calcium ion binding"/>
    <property type="evidence" value="ECO:0007669"/>
    <property type="project" value="InterPro"/>
</dbReference>
<accession>A0A518FTW5</accession>
<sequence>MMFMRTKRRHQLGRIGSFLQRLRRGRAKRLKNQRLNASMNSISTVEFLEDRTLLSAVNSLVNLNFYNSSISNYTDDSGQRLTPPPSRAVSNQTEAQQRALTPPSDEVTQRHLNDLGQVDNPSSFSDFSVNEGETINTTGSNDDLSSAQLITGLGTGITDQNDADIAGYLTNATFTYQFAEFPEDDGSINLANDIFISTGEQMQILGAQLGNGPNGSSGTGTGDFDFYKISNVTIGERLTISAKDSTQFNNLNPVIALYSSSGVLLDLDFYGGSYFLDAKLDYTATSNGDYYVMITSLATYLPNDPFDSTSGNGVGSGSRAEGAYDLTIGRNVEDIDYYAVQLEAGDVLGANVTGSGQTVSLYNPSGTLMMESAFYLADLYPADSPLPGDGNAAAAVVAPVAGTYYIGVTGDNGFYNLQLRTYRPELETQPVGAIQTLYIDFDGADVDPAIFDSVYNTSSVSLSALDSFLGNWGLTSADEEAVVRAIMSTIEENFADLGLANNGDYATSNIPGDYGIQILNSYDNPGLDETNTPNLSRVIIGGTINELGVYTIGKAESIDVGNFDTTETAVVLLDLLSSTNAADPNSLNNITRDFTSSIIDLIGVAVGNIATHEAGHFFGLWHTQNYSFPSQIIDSGGDLANTIGLGNNGIFENGAGDDIDVDFNVGALSEFIGTQDSPNTLAFGLSTGANYGQDYGDAPDSYHTLLASDGPWHDLKGGLTLGATIDQDVDGQPTPDASGDGADDDGIVFLDPQGNPTNGISITDNTVKIDVIASGEGYLQGWIDFNGNGTWEASEQIFTDQFLTAGSNPLTFDVPHGAGEFVIGESFARFRFSTQTGLGVTGYAPDGEVEDYRLELAAARYGTITFDNSTYDSGDLITITVTDGDLLGAGSVDVIVTSTGGDQETVTLTEVGYGTFTGTLASSPGTLVVGDGVLQVVFGETITAAYADADTGEGQPGNYLGDFVASGLNSPRDLIFGPDGDLYVSNGFENGDGSDHTVERFDGQTGASLGSFVIPGAGGIDVPNGLAFGPDGNLYVASSDTGQILRYDGQTGSIIGSGVFASGGGLVEPRFIAFGPGSAPGIPDLYVADTGFLRDRILRYDGLTGAFIEEYVTRGEGGMGKPYGMAFDPNTGELYVASFSTNEILKFDSNGDPVPGGPFIAAGTGGLANPRGITIGPDGLLYVANGATESILRFDPDTGAFVDNYTYNATIQLPYGVAFVPENNPNPDNNLYVVDTDLGKVLKFAGPFGTATPRVITDTALIVASNGVDFGDAPAAYPNLNAEDGARHAINNHTNLHFGVGVTADTDGKESPQANLDADDGILLNPIIAGDSSTTVTIISSGVGYVDAWIDFNGNNIWEANEQILTSQAVVAGSNSISISVPLGVIVGDVAARFRLSSAGGLSVTGAAADGEVQDYLVTVVPQGYTGLLPDPNRPGKTALFITGTQGNDVILVSQTNETNIVQVRINGVNKGEFAPTGGVYAWGLGGDDQIIADDTFYNRESMFFGGLGNDYLVGGWGNDVLIGGDGNDTLEGGPDGYDILIGGFGSDFIRGHNEALYTDYGQNGDILIGGATVYDNGMTQLFAIYQEWISADPFGDRVASISTRVGNTSAGVNNVRLDDTTVFDDGELDQLYGAVARGDDWFLLDLGLDINNAGANDIRQ</sequence>
<dbReference type="SUPFAM" id="SSF63829">
    <property type="entry name" value="Calcium-dependent phosphotriesterase"/>
    <property type="match status" value="1"/>
</dbReference>
<dbReference type="Gene3D" id="2.120.10.30">
    <property type="entry name" value="TolB, C-terminal domain"/>
    <property type="match status" value="2"/>
</dbReference>
<dbReference type="PROSITE" id="PS00330">
    <property type="entry name" value="HEMOLYSIN_CALCIUM"/>
    <property type="match status" value="1"/>
</dbReference>
<dbReference type="SUPFAM" id="SSF55486">
    <property type="entry name" value="Metalloproteases ('zincins'), catalytic domain"/>
    <property type="match status" value="1"/>
</dbReference>
<gene>
    <name evidence="3" type="ORF">Pan153_44510</name>
</gene>
<dbReference type="PANTHER" id="PTHR40274">
    <property type="entry name" value="VIRGINIAMYCIN B LYASE"/>
    <property type="match status" value="1"/>
</dbReference>
<dbReference type="EMBL" id="CP036317">
    <property type="protein sequence ID" value="QDV19783.1"/>
    <property type="molecule type" value="Genomic_DNA"/>
</dbReference>
<evidence type="ECO:0000313" key="3">
    <source>
        <dbReference type="EMBL" id="QDV19783.1"/>
    </source>
</evidence>
<dbReference type="InterPro" id="IPR001343">
    <property type="entry name" value="Hemolysn_Ca-bd"/>
</dbReference>
<evidence type="ECO:0000313" key="4">
    <source>
        <dbReference type="Proteomes" id="UP000320839"/>
    </source>
</evidence>
<dbReference type="InterPro" id="IPR011049">
    <property type="entry name" value="Serralysin-like_metalloprot_C"/>
</dbReference>
<name>A0A518FTW5_9PLAN</name>
<dbReference type="InterPro" id="IPR018511">
    <property type="entry name" value="Hemolysin-typ_Ca-bd_CS"/>
</dbReference>
<organism evidence="3 4">
    <name type="scientific">Gimesia panareensis</name>
    <dbReference type="NCBI Taxonomy" id="2527978"/>
    <lineage>
        <taxon>Bacteria</taxon>
        <taxon>Pseudomonadati</taxon>
        <taxon>Planctomycetota</taxon>
        <taxon>Planctomycetia</taxon>
        <taxon>Planctomycetales</taxon>
        <taxon>Planctomycetaceae</taxon>
        <taxon>Gimesia</taxon>
    </lineage>
</organism>
<dbReference type="Pfam" id="PF00353">
    <property type="entry name" value="HemolysinCabind"/>
    <property type="match status" value="1"/>
</dbReference>
<dbReference type="Gene3D" id="2.60.120.380">
    <property type="match status" value="1"/>
</dbReference>
<reference evidence="3 4" key="1">
    <citation type="submission" date="2019-02" db="EMBL/GenBank/DDBJ databases">
        <title>Deep-cultivation of Planctomycetes and their phenomic and genomic characterization uncovers novel biology.</title>
        <authorList>
            <person name="Wiegand S."/>
            <person name="Jogler M."/>
            <person name="Boedeker C."/>
            <person name="Pinto D."/>
            <person name="Vollmers J."/>
            <person name="Rivas-Marin E."/>
            <person name="Kohn T."/>
            <person name="Peeters S.H."/>
            <person name="Heuer A."/>
            <person name="Rast P."/>
            <person name="Oberbeckmann S."/>
            <person name="Bunk B."/>
            <person name="Jeske O."/>
            <person name="Meyerdierks A."/>
            <person name="Storesund J.E."/>
            <person name="Kallscheuer N."/>
            <person name="Luecker S."/>
            <person name="Lage O.M."/>
            <person name="Pohl T."/>
            <person name="Merkel B.J."/>
            <person name="Hornburger P."/>
            <person name="Mueller R.-W."/>
            <person name="Bruemmer F."/>
            <person name="Labrenz M."/>
            <person name="Spormann A.M."/>
            <person name="Op den Camp H."/>
            <person name="Overmann J."/>
            <person name="Amann R."/>
            <person name="Jetten M.S.M."/>
            <person name="Mascher T."/>
            <person name="Medema M.H."/>
            <person name="Devos D.P."/>
            <person name="Kaster A.-K."/>
            <person name="Ovreas L."/>
            <person name="Rohde M."/>
            <person name="Galperin M.Y."/>
            <person name="Jogler C."/>
        </authorList>
    </citation>
    <scope>NUCLEOTIDE SEQUENCE [LARGE SCALE GENOMIC DNA]</scope>
    <source>
        <strain evidence="3 4">Pan153</strain>
    </source>
</reference>
<feature type="domain" description="GEVED" evidence="2">
    <location>
        <begin position="778"/>
        <end position="854"/>
    </location>
</feature>
<dbReference type="PRINTS" id="PR00313">
    <property type="entry name" value="CABNDNGRPT"/>
</dbReference>
<dbReference type="CDD" id="cd05819">
    <property type="entry name" value="NHL"/>
    <property type="match status" value="1"/>
</dbReference>
<dbReference type="InterPro" id="IPR045474">
    <property type="entry name" value="GEVED"/>
</dbReference>
<proteinExistence type="predicted"/>
<evidence type="ECO:0000259" key="2">
    <source>
        <dbReference type="Pfam" id="PF20009"/>
    </source>
</evidence>
<dbReference type="SUPFAM" id="SSF51120">
    <property type="entry name" value="beta-Roll"/>
    <property type="match status" value="1"/>
</dbReference>
<evidence type="ECO:0000256" key="1">
    <source>
        <dbReference type="SAM" id="MobiDB-lite"/>
    </source>
</evidence>
<feature type="compositionally biased region" description="Polar residues" evidence="1">
    <location>
        <begin position="88"/>
        <end position="99"/>
    </location>
</feature>
<dbReference type="Proteomes" id="UP000320839">
    <property type="component" value="Chromosome"/>
</dbReference>
<dbReference type="PANTHER" id="PTHR40274:SF3">
    <property type="entry name" value="VIRGINIAMYCIN B LYASE"/>
    <property type="match status" value="1"/>
</dbReference>
<dbReference type="InterPro" id="IPR011042">
    <property type="entry name" value="6-blade_b-propeller_TolB-like"/>
</dbReference>
<dbReference type="InterPro" id="IPR051344">
    <property type="entry name" value="Vgb"/>
</dbReference>
<protein>
    <submittedName>
        <fullName evidence="3">NHL repeat protein</fullName>
    </submittedName>
</protein>